<feature type="region of interest" description="Disordered" evidence="1">
    <location>
        <begin position="33"/>
        <end position="56"/>
    </location>
</feature>
<gene>
    <name evidence="2" type="ORF">DNX69_02795</name>
</gene>
<evidence type="ECO:0000256" key="1">
    <source>
        <dbReference type="SAM" id="MobiDB-lite"/>
    </source>
</evidence>
<evidence type="ECO:0000313" key="2">
    <source>
        <dbReference type="EMBL" id="PZA13316.1"/>
    </source>
</evidence>
<name>A0A323UQA8_RHOPL</name>
<dbReference type="AlphaFoldDB" id="A0A323UQA8"/>
<reference evidence="2 3" key="1">
    <citation type="submission" date="2018-06" db="EMBL/GenBank/DDBJ databases">
        <title>Draft Whole-Genome Sequence of the purple photosynthetic bacterium Rhodospeudomonas palustris XCP.</title>
        <authorList>
            <person name="Rayyan A."/>
            <person name="Meyer T.E."/>
            <person name="Kyndt J.A."/>
        </authorList>
    </citation>
    <scope>NUCLEOTIDE SEQUENCE [LARGE SCALE GENOMIC DNA]</scope>
    <source>
        <strain evidence="2 3">XCP</strain>
    </source>
</reference>
<comment type="caution">
    <text evidence="2">The sequence shown here is derived from an EMBL/GenBank/DDBJ whole genome shotgun (WGS) entry which is preliminary data.</text>
</comment>
<protein>
    <submittedName>
        <fullName evidence="2">Uncharacterized protein</fullName>
    </submittedName>
</protein>
<proteinExistence type="predicted"/>
<evidence type="ECO:0000313" key="3">
    <source>
        <dbReference type="Proteomes" id="UP000248134"/>
    </source>
</evidence>
<feature type="region of interest" description="Disordered" evidence="1">
    <location>
        <begin position="68"/>
        <end position="97"/>
    </location>
</feature>
<organism evidence="2 3">
    <name type="scientific">Rhodopseudomonas palustris</name>
    <dbReference type="NCBI Taxonomy" id="1076"/>
    <lineage>
        <taxon>Bacteria</taxon>
        <taxon>Pseudomonadati</taxon>
        <taxon>Pseudomonadota</taxon>
        <taxon>Alphaproteobacteria</taxon>
        <taxon>Hyphomicrobiales</taxon>
        <taxon>Nitrobacteraceae</taxon>
        <taxon>Rhodopseudomonas</taxon>
    </lineage>
</organism>
<dbReference type="Proteomes" id="UP000248134">
    <property type="component" value="Unassembled WGS sequence"/>
</dbReference>
<sequence>MSFPYARPPHPERLPGNSIRKTQVVIARSTRIGAKRRPSTGSATKQSKRSAHGAPGLLRLRLAMTKQRVTPSDRMSCCVSSKRGSGLRIQLPSRSRI</sequence>
<dbReference type="EMBL" id="QKQS01000006">
    <property type="protein sequence ID" value="PZA13316.1"/>
    <property type="molecule type" value="Genomic_DNA"/>
</dbReference>
<accession>A0A323UQA8</accession>